<sequence>MPTATIVETIKKQEQLDSNCQIFLCLQDLGMRNFLAQMDQAVPKELGATAVERAMIILTNGNNWDMNTLKRWDEPNVVTDKTRVAALLSKSYNNIVPICVQDDALDPEAKQFINQKDSFQKRSII</sequence>
<proteinExistence type="predicted"/>
<keyword evidence="2" id="KW-1185">Reference proteome</keyword>
<reference evidence="1" key="1">
    <citation type="journal article" date="2010" name="Science">
        <title>Plasticity of animal genome architecture unmasked by rapid evolution of a pelagic tunicate.</title>
        <authorList>
            <person name="Denoeud F."/>
            <person name="Henriet S."/>
            <person name="Mungpakdee S."/>
            <person name="Aury J.M."/>
            <person name="Da Silva C."/>
            <person name="Brinkmann H."/>
            <person name="Mikhaleva J."/>
            <person name="Olsen L.C."/>
            <person name="Jubin C."/>
            <person name="Canestro C."/>
            <person name="Bouquet J.M."/>
            <person name="Danks G."/>
            <person name="Poulain J."/>
            <person name="Campsteijn C."/>
            <person name="Adamski M."/>
            <person name="Cross I."/>
            <person name="Yadetie F."/>
            <person name="Muffato M."/>
            <person name="Louis A."/>
            <person name="Butcher S."/>
            <person name="Tsagkogeorga G."/>
            <person name="Konrad A."/>
            <person name="Singh S."/>
            <person name="Jensen M.F."/>
            <person name="Cong E.H."/>
            <person name="Eikeseth-Otteraa H."/>
            <person name="Noel B."/>
            <person name="Anthouard V."/>
            <person name="Porcel B.M."/>
            <person name="Kachouri-Lafond R."/>
            <person name="Nishino A."/>
            <person name="Ugolini M."/>
            <person name="Chourrout P."/>
            <person name="Nishida H."/>
            <person name="Aasland R."/>
            <person name="Huzurbazar S."/>
            <person name="Westhof E."/>
            <person name="Delsuc F."/>
            <person name="Lehrach H."/>
            <person name="Reinhardt R."/>
            <person name="Weissenbach J."/>
            <person name="Roy S.W."/>
            <person name="Artiguenave F."/>
            <person name="Postlethwait J.H."/>
            <person name="Manak J.R."/>
            <person name="Thompson E.M."/>
            <person name="Jaillon O."/>
            <person name="Du Pasquier L."/>
            <person name="Boudinot P."/>
            <person name="Liberles D.A."/>
            <person name="Volff J.N."/>
            <person name="Philippe H."/>
            <person name="Lenhard B."/>
            <person name="Roest Crollius H."/>
            <person name="Wincker P."/>
            <person name="Chourrout D."/>
        </authorList>
    </citation>
    <scope>NUCLEOTIDE SEQUENCE [LARGE SCALE GENOMIC DNA]</scope>
</reference>
<protein>
    <submittedName>
        <fullName evidence="1">Uncharacterized protein</fullName>
    </submittedName>
</protein>
<dbReference type="InParanoid" id="E4Y0L8"/>
<dbReference type="OrthoDB" id="10411718at2759"/>
<name>E4Y0L8_OIKDI</name>
<gene>
    <name evidence="1" type="ORF">GSOID_T00012345001</name>
</gene>
<dbReference type="Proteomes" id="UP000001307">
    <property type="component" value="Unassembled WGS sequence"/>
</dbReference>
<accession>E4Y0L8</accession>
<organism evidence="1">
    <name type="scientific">Oikopleura dioica</name>
    <name type="common">Tunicate</name>
    <dbReference type="NCBI Taxonomy" id="34765"/>
    <lineage>
        <taxon>Eukaryota</taxon>
        <taxon>Metazoa</taxon>
        <taxon>Chordata</taxon>
        <taxon>Tunicata</taxon>
        <taxon>Appendicularia</taxon>
        <taxon>Copelata</taxon>
        <taxon>Oikopleuridae</taxon>
        <taxon>Oikopleura</taxon>
    </lineage>
</organism>
<evidence type="ECO:0000313" key="1">
    <source>
        <dbReference type="EMBL" id="CBY15426.1"/>
    </source>
</evidence>
<dbReference type="EMBL" id="FN653513">
    <property type="protein sequence ID" value="CBY15426.1"/>
    <property type="molecule type" value="Genomic_DNA"/>
</dbReference>
<evidence type="ECO:0000313" key="2">
    <source>
        <dbReference type="Proteomes" id="UP000001307"/>
    </source>
</evidence>
<dbReference type="AlphaFoldDB" id="E4Y0L8"/>